<accession>A0A226EKF0</accession>
<comment type="caution">
    <text evidence="1">The sequence shown here is derived from an EMBL/GenBank/DDBJ whole genome shotgun (WGS) entry which is preliminary data.</text>
</comment>
<proteinExistence type="predicted"/>
<evidence type="ECO:0000313" key="1">
    <source>
        <dbReference type="EMBL" id="OXA57770.1"/>
    </source>
</evidence>
<name>A0A226EKF0_FOLCA</name>
<dbReference type="OMA" id="IAGWNNV"/>
<keyword evidence="1" id="KW-0418">Kinase</keyword>
<dbReference type="Proteomes" id="UP000198287">
    <property type="component" value="Unassembled WGS sequence"/>
</dbReference>
<keyword evidence="2" id="KW-1185">Reference proteome</keyword>
<gene>
    <name evidence="1" type="ORF">Fcan01_07850</name>
</gene>
<dbReference type="EMBL" id="LNIX01000003">
    <property type="protein sequence ID" value="OXA57770.1"/>
    <property type="molecule type" value="Genomic_DNA"/>
</dbReference>
<dbReference type="OrthoDB" id="10064757at2759"/>
<reference evidence="1 2" key="1">
    <citation type="submission" date="2015-12" db="EMBL/GenBank/DDBJ databases">
        <title>The genome of Folsomia candida.</title>
        <authorList>
            <person name="Faddeeva A."/>
            <person name="Derks M.F."/>
            <person name="Anvar Y."/>
            <person name="Smit S."/>
            <person name="Van Straalen N."/>
            <person name="Roelofs D."/>
        </authorList>
    </citation>
    <scope>NUCLEOTIDE SEQUENCE [LARGE SCALE GENOMIC DNA]</scope>
    <source>
        <strain evidence="1 2">VU population</strain>
        <tissue evidence="1">Whole body</tissue>
    </source>
</reference>
<keyword evidence="1" id="KW-0808">Transferase</keyword>
<sequence length="648" mass="74502">MIAPVCRHFSFCQELQNIRQTIRLANWAIHKTGGSYSRHYCNYRLIKDFHGNTCWHQFFKRSLSTLPTPRCSSISGVHKYLWQNDENNNAEAYMRTTTGYKNTFFDPNKQPKNKVCHQVVHEFIQASVNNGGQPISCPSNKSTVDAVLSNLRELTDEELLKIIHHLRFYAPSEQANDPSYVRLWSALDAECVSRMSTWGLDFLFQTADVWYGVKLVRFSNFHKKFMLTLLKKCGRLKREHFIRFMYCLNLARTLPNYSAKYEIQDYLRTEVDTMNHQEASIVAMSCFKTETNIDDPVIVEKLLNIAISARQEIDYISISAVAKFARFTSSPKLKPVLIKLQEAFLPELGRLNVHSSVHLALVGTKTQLAHKPLLNAVVEIIQDNIESARLKDLERIALVMTMFDVDCDKLGWLIVEELASPRRTEEIKEYGRCLPAILHYLSIREIFPQNLINYVLGEKFVQTYYANTSEIYLRELLCLDFCAELEIVGYTGARLDKIARDKISKGHISRVSKPLGPKLSAYEVSLRKLTTILESFLGGPEYCVISNILPHHHCKKIIFCTDATGKPSPIPHHYRNLPEHEIKYLNGGDLQFHVMYACNRSDFIPSEKKLTGSGNLIIRQLKKLGYRVHVIFPPFTVTQVNDVMQKLL</sequence>
<dbReference type="GO" id="GO:0016301">
    <property type="term" value="F:kinase activity"/>
    <property type="evidence" value="ECO:0007669"/>
    <property type="project" value="UniProtKB-KW"/>
</dbReference>
<protein>
    <submittedName>
        <fullName evidence="1">FAST kinase domain-containing protein 5</fullName>
    </submittedName>
</protein>
<dbReference type="AlphaFoldDB" id="A0A226EKF0"/>
<organism evidence="1 2">
    <name type="scientific">Folsomia candida</name>
    <name type="common">Springtail</name>
    <dbReference type="NCBI Taxonomy" id="158441"/>
    <lineage>
        <taxon>Eukaryota</taxon>
        <taxon>Metazoa</taxon>
        <taxon>Ecdysozoa</taxon>
        <taxon>Arthropoda</taxon>
        <taxon>Hexapoda</taxon>
        <taxon>Collembola</taxon>
        <taxon>Entomobryomorpha</taxon>
        <taxon>Isotomoidea</taxon>
        <taxon>Isotomidae</taxon>
        <taxon>Proisotominae</taxon>
        <taxon>Folsomia</taxon>
    </lineage>
</organism>
<evidence type="ECO:0000313" key="2">
    <source>
        <dbReference type="Proteomes" id="UP000198287"/>
    </source>
</evidence>